<evidence type="ECO:0000259" key="9">
    <source>
        <dbReference type="Pfam" id="PF12719"/>
    </source>
</evidence>
<dbReference type="InterPro" id="IPR027165">
    <property type="entry name" value="CND3"/>
</dbReference>
<dbReference type="AlphaFoldDB" id="A0AAV8ZTS9"/>
<feature type="domain" description="Nuclear condensin complex subunit 3 C-terminal" evidence="9">
    <location>
        <begin position="505"/>
        <end position="794"/>
    </location>
</feature>
<organism evidence="10 11">
    <name type="scientific">Rhamnusium bicolor</name>
    <dbReference type="NCBI Taxonomy" id="1586634"/>
    <lineage>
        <taxon>Eukaryota</taxon>
        <taxon>Metazoa</taxon>
        <taxon>Ecdysozoa</taxon>
        <taxon>Arthropoda</taxon>
        <taxon>Hexapoda</taxon>
        <taxon>Insecta</taxon>
        <taxon>Pterygota</taxon>
        <taxon>Neoptera</taxon>
        <taxon>Endopterygota</taxon>
        <taxon>Coleoptera</taxon>
        <taxon>Polyphaga</taxon>
        <taxon>Cucujiformia</taxon>
        <taxon>Chrysomeloidea</taxon>
        <taxon>Cerambycidae</taxon>
        <taxon>Lepturinae</taxon>
        <taxon>Rhagiini</taxon>
        <taxon>Rhamnusium</taxon>
    </lineage>
</organism>
<keyword evidence="11" id="KW-1185">Reference proteome</keyword>
<evidence type="ECO:0000313" key="10">
    <source>
        <dbReference type="EMBL" id="KAJ8969726.1"/>
    </source>
</evidence>
<dbReference type="EMBL" id="JANEYF010000470">
    <property type="protein sequence ID" value="KAJ8969726.1"/>
    <property type="molecule type" value="Genomic_DNA"/>
</dbReference>
<dbReference type="InterPro" id="IPR025977">
    <property type="entry name" value="Cnd3_C"/>
</dbReference>
<dbReference type="InterPro" id="IPR011989">
    <property type="entry name" value="ARM-like"/>
</dbReference>
<dbReference type="GO" id="GO:0005737">
    <property type="term" value="C:cytoplasm"/>
    <property type="evidence" value="ECO:0007669"/>
    <property type="project" value="TreeGrafter"/>
</dbReference>
<dbReference type="Pfam" id="PF12719">
    <property type="entry name" value="Cnd3"/>
    <property type="match status" value="1"/>
</dbReference>
<keyword evidence="3" id="KW-0158">Chromosome</keyword>
<dbReference type="PANTHER" id="PTHR14418">
    <property type="entry name" value="CONDENSIN COMPLEX SUBUNIT 3-RELATED"/>
    <property type="match status" value="1"/>
</dbReference>
<dbReference type="GO" id="GO:0000796">
    <property type="term" value="C:condensin complex"/>
    <property type="evidence" value="ECO:0007669"/>
    <property type="project" value="InterPro"/>
</dbReference>
<comment type="similarity">
    <text evidence="2">Belongs to the CND3 (condensin subunit 3) family.</text>
</comment>
<keyword evidence="6" id="KW-0226">DNA condensation</keyword>
<evidence type="ECO:0000256" key="6">
    <source>
        <dbReference type="ARBA" id="ARBA00023067"/>
    </source>
</evidence>
<keyword evidence="5" id="KW-0498">Mitosis</keyword>
<comment type="subcellular location">
    <subcellularLocation>
        <location evidence="1">Chromosome</location>
    </subcellularLocation>
</comment>
<dbReference type="GO" id="GO:0051301">
    <property type="term" value="P:cell division"/>
    <property type="evidence" value="ECO:0007669"/>
    <property type="project" value="UniProtKB-KW"/>
</dbReference>
<dbReference type="PANTHER" id="PTHR14418:SF5">
    <property type="entry name" value="CONDENSIN COMPLEX SUBUNIT 3"/>
    <property type="match status" value="1"/>
</dbReference>
<protein>
    <recommendedName>
        <fullName evidence="9">Nuclear condensin complex subunit 3 C-terminal domain-containing protein</fullName>
    </recommendedName>
</protein>
<reference evidence="10" key="1">
    <citation type="journal article" date="2023" name="Insect Mol. Biol.">
        <title>Genome sequencing provides insights into the evolution of gene families encoding plant cell wall-degrading enzymes in longhorned beetles.</title>
        <authorList>
            <person name="Shin N.R."/>
            <person name="Okamura Y."/>
            <person name="Kirsch R."/>
            <person name="Pauchet Y."/>
        </authorList>
    </citation>
    <scope>NUCLEOTIDE SEQUENCE</scope>
    <source>
        <strain evidence="10">RBIC_L_NR</strain>
    </source>
</reference>
<evidence type="ECO:0000256" key="8">
    <source>
        <dbReference type="SAM" id="Coils"/>
    </source>
</evidence>
<keyword evidence="8" id="KW-0175">Coiled coil</keyword>
<dbReference type="Proteomes" id="UP001162156">
    <property type="component" value="Unassembled WGS sequence"/>
</dbReference>
<evidence type="ECO:0000256" key="3">
    <source>
        <dbReference type="ARBA" id="ARBA00022454"/>
    </source>
</evidence>
<keyword evidence="7" id="KW-0131">Cell cycle</keyword>
<dbReference type="GO" id="GO:0000793">
    <property type="term" value="C:condensed chromosome"/>
    <property type="evidence" value="ECO:0007669"/>
    <property type="project" value="TreeGrafter"/>
</dbReference>
<feature type="coiled-coil region" evidence="8">
    <location>
        <begin position="459"/>
        <end position="486"/>
    </location>
</feature>
<proteinExistence type="inferred from homology"/>
<evidence type="ECO:0000256" key="7">
    <source>
        <dbReference type="ARBA" id="ARBA00023306"/>
    </source>
</evidence>
<evidence type="ECO:0000313" key="11">
    <source>
        <dbReference type="Proteomes" id="UP001162156"/>
    </source>
</evidence>
<dbReference type="SUPFAM" id="SSF48371">
    <property type="entry name" value="ARM repeat"/>
    <property type="match status" value="1"/>
</dbReference>
<evidence type="ECO:0000256" key="5">
    <source>
        <dbReference type="ARBA" id="ARBA00022776"/>
    </source>
</evidence>
<gene>
    <name evidence="10" type="ORF">NQ314_001614</name>
</gene>
<keyword evidence="4" id="KW-0132">Cell division</keyword>
<name>A0AAV8ZTS9_9CUCU</name>
<dbReference type="GO" id="GO:0007076">
    <property type="term" value="P:mitotic chromosome condensation"/>
    <property type="evidence" value="ECO:0007669"/>
    <property type="project" value="InterPro"/>
</dbReference>
<sequence length="853" mass="97985">MEKDIMREMIDLFKPTQTTAATHQKNSILLKRLYENSEPEAFFSVFKKMLNVILSIDKGNKYVEKTIDFIALFCSMLKSKQIEPNDDTVDYVEHPLLSEIFAYLLETSKLHKDIIRFRSCELINKILDQLVGSEVSSDLCEKLEETLLIRLQDPKNVIRQQAVIALHRLQDPHNPQDAIIQQLLHLMNSDSFAKVRLLCIENIAARKDVVNNLIIRIRDVDVNVRLAAYKRLSNFAEYLKISEKRRILHCGFLDSSVKIREYVCTTVIKCWLDHYKGSIFSLMKSVRLDADERDIEKTVTLFEHILSAFFKNKSLTDLSAVLMINKKKLVSLEYLNWEVASYWRIYVQFLNTNDGFEDELDKVLPELVYFCTYIKEYYTHARKEVTTVEFLEQQFILKQLFLIIKTYDFADVANRQCLNSLVYNILEKIVLMSDVTEVVLSQMRVKLNCLLEEQNEAVKQENYMEAERLKHDIEQVNNELRNLKNLQTVPQQQIQKKTDIPTIIKYLDIAAGLLLSPKVTHLTSSLKTLKDDVIQELLIHDNDNVRVKALRCYALCCIVDKHCASNGIHIFSTPIFAYQNGEECDTQTLLICIGAVVDLLRIYGPKLMAASEKEVLSESVDETHERVFAGGTSLTDLIQGLVDLMDDEQYEIQEKAAWGLCQLVLSDRIHSPSLISRLVLKWCSPASDNGESERLTQFIGFTLERVPSVSDSSEQLEEAVLMTVKALALAPKISPLADVNIENISKFMIALCKTSHEGAHIHTNLAQTICCEIKDKPRNRINLILSKMLLLLDIPNDKIIVRDLLKICDQIKDDVNDRLVLNNVVKFVSSLSNMDHTEFFAIEEENEEGSRNM</sequence>
<evidence type="ECO:0000256" key="1">
    <source>
        <dbReference type="ARBA" id="ARBA00004286"/>
    </source>
</evidence>
<accession>A0AAV8ZTS9</accession>
<dbReference type="InterPro" id="IPR016024">
    <property type="entry name" value="ARM-type_fold"/>
</dbReference>
<comment type="caution">
    <text evidence="10">The sequence shown here is derived from an EMBL/GenBank/DDBJ whole genome shotgun (WGS) entry which is preliminary data.</text>
</comment>
<dbReference type="Gene3D" id="1.25.10.10">
    <property type="entry name" value="Leucine-rich Repeat Variant"/>
    <property type="match status" value="1"/>
</dbReference>
<evidence type="ECO:0000256" key="4">
    <source>
        <dbReference type="ARBA" id="ARBA00022618"/>
    </source>
</evidence>
<evidence type="ECO:0000256" key="2">
    <source>
        <dbReference type="ARBA" id="ARBA00006533"/>
    </source>
</evidence>